<dbReference type="Gene3D" id="3.30.70.360">
    <property type="match status" value="1"/>
</dbReference>
<dbReference type="RefSeq" id="WP_161901535.1">
    <property type="nucleotide sequence ID" value="NZ_MAEL01000030.1"/>
</dbReference>
<keyword evidence="2" id="KW-0862">Zinc</keyword>
<name>A0ABQ6Z0W9_9ENTE</name>
<protein>
    <submittedName>
        <fullName evidence="4">Peptidase T</fullName>
    </submittedName>
</protein>
<evidence type="ECO:0000256" key="1">
    <source>
        <dbReference type="ARBA" id="ARBA00001947"/>
    </source>
</evidence>
<dbReference type="InterPro" id="IPR036264">
    <property type="entry name" value="Bact_exopeptidase_dim_dom"/>
</dbReference>
<dbReference type="InterPro" id="IPR011650">
    <property type="entry name" value="Peptidase_M20_dimer"/>
</dbReference>
<dbReference type="PANTHER" id="PTHR42994:SF2">
    <property type="entry name" value="PEPTIDASE"/>
    <property type="match status" value="1"/>
</dbReference>
<evidence type="ECO:0000256" key="2">
    <source>
        <dbReference type="ARBA" id="ARBA00022833"/>
    </source>
</evidence>
<dbReference type="NCBIfam" id="TIGR01883">
    <property type="entry name" value="PepT-like"/>
    <property type="match status" value="1"/>
</dbReference>
<dbReference type="SUPFAM" id="SSF53187">
    <property type="entry name" value="Zn-dependent exopeptidases"/>
    <property type="match status" value="1"/>
</dbReference>
<dbReference type="SUPFAM" id="SSF55031">
    <property type="entry name" value="Bacterial exopeptidase dimerisation domain"/>
    <property type="match status" value="1"/>
</dbReference>
<accession>A0ABQ6Z0W9</accession>
<dbReference type="EMBL" id="MAEL01000030">
    <property type="protein sequence ID" value="KAF1304946.1"/>
    <property type="molecule type" value="Genomic_DNA"/>
</dbReference>
<evidence type="ECO:0000313" key="5">
    <source>
        <dbReference type="Proteomes" id="UP000782705"/>
    </source>
</evidence>
<reference evidence="4 5" key="1">
    <citation type="submission" date="2016-06" db="EMBL/GenBank/DDBJ databases">
        <title>Four novel species of enterococci isolated from chicken manure.</title>
        <authorList>
            <person name="Van Tyne D."/>
        </authorList>
    </citation>
    <scope>NUCLEOTIDE SEQUENCE [LARGE SCALE GENOMIC DNA]</scope>
    <source>
        <strain evidence="4 5">CU12B</strain>
    </source>
</reference>
<organism evidence="4 5">
    <name type="scientific">Candidatus Enterococcus willemsii</name>
    <dbReference type="NCBI Taxonomy" id="1857215"/>
    <lineage>
        <taxon>Bacteria</taxon>
        <taxon>Bacillati</taxon>
        <taxon>Bacillota</taxon>
        <taxon>Bacilli</taxon>
        <taxon>Lactobacillales</taxon>
        <taxon>Enterococcaceae</taxon>
        <taxon>Enterococcus</taxon>
    </lineage>
</organism>
<feature type="domain" description="Peptidase M20 dimerisation" evidence="3">
    <location>
        <begin position="192"/>
        <end position="276"/>
    </location>
</feature>
<proteinExistence type="predicted"/>
<sequence>MINKARAINQFLELVQIDSVSYNERGVADYLLKYFSELGYEVVEDKKSNEKVPSSNAGNVIVKVPGKGALVQADTIILEAHMDTVEPGVGVKPSITEDGKYVVSDGTTILGADDKAGIAQIIEVEAVLRENKLDHPPLEFLFTICEEVGIYGAFAVDTDLLEGKIAFVLDGGGGPGTAVIGGPDYYDITGRIIGKASHAGAAPDLGISSIQVMSEAIANMKLLKIDEDTTTNIGKVVCDYPTNVVPEITTFAMEVRSLNPESGKKQLEHVIGELKKATTKFGATLEYDVTQSLHAYHHQEDNPVIQKYRKMCARHNLEYKGKVMRGGTDVSGLTFNGIDAIALSAGGENGHELQERLIIDEFLEDIQQVLWLVTE</sequence>
<dbReference type="Proteomes" id="UP000782705">
    <property type="component" value="Unassembled WGS sequence"/>
</dbReference>
<dbReference type="Gene3D" id="3.40.630.10">
    <property type="entry name" value="Zn peptidases"/>
    <property type="match status" value="1"/>
</dbReference>
<keyword evidence="5" id="KW-1185">Reference proteome</keyword>
<dbReference type="PANTHER" id="PTHR42994">
    <property type="entry name" value="PEPTIDASE T"/>
    <property type="match status" value="1"/>
</dbReference>
<comment type="caution">
    <text evidence="4">The sequence shown here is derived from an EMBL/GenBank/DDBJ whole genome shotgun (WGS) entry which is preliminary data.</text>
</comment>
<gene>
    <name evidence="4" type="ORF">BAU17_13815</name>
</gene>
<evidence type="ECO:0000313" key="4">
    <source>
        <dbReference type="EMBL" id="KAF1304946.1"/>
    </source>
</evidence>
<dbReference type="InterPro" id="IPR002933">
    <property type="entry name" value="Peptidase_M20"/>
</dbReference>
<dbReference type="Pfam" id="PF07687">
    <property type="entry name" value="M20_dimer"/>
    <property type="match status" value="1"/>
</dbReference>
<dbReference type="InterPro" id="IPR010162">
    <property type="entry name" value="PepT-like"/>
</dbReference>
<dbReference type="Pfam" id="PF01546">
    <property type="entry name" value="Peptidase_M20"/>
    <property type="match status" value="1"/>
</dbReference>
<comment type="cofactor">
    <cofactor evidence="1">
        <name>Zn(2+)</name>
        <dbReference type="ChEBI" id="CHEBI:29105"/>
    </cofactor>
</comment>
<evidence type="ECO:0000259" key="3">
    <source>
        <dbReference type="Pfam" id="PF07687"/>
    </source>
</evidence>